<dbReference type="GeneID" id="115421198"/>
<protein>
    <submittedName>
        <fullName evidence="3">Mucin-2-like</fullName>
    </submittedName>
</protein>
<name>A0A672YA18_9TELE</name>
<gene>
    <name evidence="3" type="primary">LOC115421198</name>
</gene>
<evidence type="ECO:0000313" key="4">
    <source>
        <dbReference type="Proteomes" id="UP000472271"/>
    </source>
</evidence>
<keyword evidence="4" id="KW-1185">Reference proteome</keyword>
<dbReference type="Gene3D" id="1.20.930.20">
    <property type="entry name" value="Adaptor protein Cbl, N-terminal domain"/>
    <property type="match status" value="1"/>
</dbReference>
<dbReference type="Proteomes" id="UP000472271">
    <property type="component" value="Chromosome 6"/>
</dbReference>
<dbReference type="CDD" id="cd21037">
    <property type="entry name" value="MLKL_NTD"/>
    <property type="match status" value="1"/>
</dbReference>
<feature type="compositionally biased region" description="Polar residues" evidence="1">
    <location>
        <begin position="165"/>
        <end position="178"/>
    </location>
</feature>
<feature type="region of interest" description="Disordered" evidence="1">
    <location>
        <begin position="163"/>
        <end position="186"/>
    </location>
</feature>
<evidence type="ECO:0000313" key="3">
    <source>
        <dbReference type="Ensembl" id="ENSSORP00005000894.1"/>
    </source>
</evidence>
<sequence>MEVDHVLTLCTSIYRIVENAKANKERCQRVAKRVKALEELVLTIKQRGLCQFSDPVNNALREIYQTLSSAKALITKFTEAKPVMNILKSSSNEDKFAKINERLNDNFQILSGALQIEHGDTLNRMCHTLSRCRSLSQQGDTPDRMYNTLPRSHSLDHPPEIGFGNPTSLMSQDSVSSPTAPPMTPRPLMSPTASPMITPAIPVTTPTAAMPVRSVMPPMSPSPMIPMPTPSIMPVNNPIMPVNFCRPIAPSVFAPTVVSQPYVNTVFIPPKPVIRTIAPVTVRPVHTVTQMFPVNTPQMAFSQTNQTVVTTYVVKRPF</sequence>
<evidence type="ECO:0000259" key="2">
    <source>
        <dbReference type="Pfam" id="PF22215"/>
    </source>
</evidence>
<dbReference type="Pfam" id="PF22215">
    <property type="entry name" value="MLKL_N"/>
    <property type="match status" value="1"/>
</dbReference>
<dbReference type="OrthoDB" id="4062651at2759"/>
<organism evidence="3 4">
    <name type="scientific">Sphaeramia orbicularis</name>
    <name type="common">orbiculate cardinalfish</name>
    <dbReference type="NCBI Taxonomy" id="375764"/>
    <lineage>
        <taxon>Eukaryota</taxon>
        <taxon>Metazoa</taxon>
        <taxon>Chordata</taxon>
        <taxon>Craniata</taxon>
        <taxon>Vertebrata</taxon>
        <taxon>Euteleostomi</taxon>
        <taxon>Actinopterygii</taxon>
        <taxon>Neopterygii</taxon>
        <taxon>Teleostei</taxon>
        <taxon>Neoteleostei</taxon>
        <taxon>Acanthomorphata</taxon>
        <taxon>Gobiaria</taxon>
        <taxon>Kurtiformes</taxon>
        <taxon>Apogonoidei</taxon>
        <taxon>Apogonidae</taxon>
        <taxon>Apogoninae</taxon>
        <taxon>Sphaeramia</taxon>
    </lineage>
</organism>
<dbReference type="InterPro" id="IPR059179">
    <property type="entry name" value="MLKL-like_MCAfunc"/>
</dbReference>
<dbReference type="InParanoid" id="A0A672YA18"/>
<dbReference type="GO" id="GO:0007166">
    <property type="term" value="P:cell surface receptor signaling pathway"/>
    <property type="evidence" value="ECO:0007669"/>
    <property type="project" value="InterPro"/>
</dbReference>
<dbReference type="Ensembl" id="ENSSORT00005000922.1">
    <property type="protein sequence ID" value="ENSSORP00005000894.1"/>
    <property type="gene ID" value="ENSSORG00005000544.1"/>
</dbReference>
<reference evidence="3" key="3">
    <citation type="submission" date="2025-09" db="UniProtKB">
        <authorList>
            <consortium name="Ensembl"/>
        </authorList>
    </citation>
    <scope>IDENTIFICATION</scope>
</reference>
<dbReference type="AlphaFoldDB" id="A0A672YA18"/>
<proteinExistence type="predicted"/>
<dbReference type="RefSeq" id="XP_029992831.1">
    <property type="nucleotide sequence ID" value="XM_030136971.1"/>
</dbReference>
<reference evidence="3" key="1">
    <citation type="submission" date="2019-06" db="EMBL/GenBank/DDBJ databases">
        <authorList>
            <consortium name="Wellcome Sanger Institute Data Sharing"/>
        </authorList>
    </citation>
    <scope>NUCLEOTIDE SEQUENCE [LARGE SCALE GENOMIC DNA]</scope>
</reference>
<evidence type="ECO:0000256" key="1">
    <source>
        <dbReference type="SAM" id="MobiDB-lite"/>
    </source>
</evidence>
<dbReference type="InterPro" id="IPR054000">
    <property type="entry name" value="MLKL_N"/>
</dbReference>
<accession>A0A672YA18</accession>
<dbReference type="InterPro" id="IPR036537">
    <property type="entry name" value="Adaptor_Cbl_N_dom_sf"/>
</dbReference>
<reference evidence="3" key="2">
    <citation type="submission" date="2025-08" db="UniProtKB">
        <authorList>
            <consortium name="Ensembl"/>
        </authorList>
    </citation>
    <scope>IDENTIFICATION</scope>
</reference>
<feature type="domain" description="Mixed lineage kinase" evidence="2">
    <location>
        <begin position="3"/>
        <end position="132"/>
    </location>
</feature>